<dbReference type="GO" id="GO:0046295">
    <property type="term" value="P:glycolate biosynthetic process"/>
    <property type="evidence" value="ECO:0007669"/>
    <property type="project" value="UniProtKB-UniRule"/>
</dbReference>
<dbReference type="HAMAP" id="MF_00495">
    <property type="entry name" value="GPH_hydrolase_bact"/>
    <property type="match status" value="1"/>
</dbReference>
<sequence>MILIFDLDGTLIDSVPDIHKTSNEVLAAEGLGPLDLPTVRSFIGRGVPHLVERLLGAHGIADPARVARMISAFGARYEDAVALTRPYDGAPEALAALAAQGHVLGICTNKPVAPARAVLRHLGLLDHFAAIIGGDSAPQRKPDPEPLHLAIAACGGGPALYIGDSEVDATCAAAAGVAMILHTEGYRHSAPEALPHVALFDDFAALPGIVAELASDRAGQQALA</sequence>
<feature type="active site" description="Nucleophile" evidence="10">
    <location>
        <position position="6"/>
    </location>
</feature>
<dbReference type="InterPro" id="IPR037512">
    <property type="entry name" value="PGPase_prok"/>
</dbReference>
<evidence type="ECO:0000256" key="5">
    <source>
        <dbReference type="ARBA" id="ARBA00013078"/>
    </source>
</evidence>
<dbReference type="GO" id="GO:0005829">
    <property type="term" value="C:cytosol"/>
    <property type="evidence" value="ECO:0007669"/>
    <property type="project" value="TreeGrafter"/>
</dbReference>
<reference evidence="12" key="1">
    <citation type="submission" date="2016-10" db="EMBL/GenBank/DDBJ databases">
        <authorList>
            <person name="Varghese N."/>
            <person name="Submissions S."/>
        </authorList>
    </citation>
    <scope>NUCLEOTIDE SEQUENCE [LARGE SCALE GENOMIC DNA]</scope>
    <source>
        <strain evidence="12">DSM 11593</strain>
    </source>
</reference>
<dbReference type="InterPro" id="IPR023214">
    <property type="entry name" value="HAD_sf"/>
</dbReference>
<evidence type="ECO:0000256" key="9">
    <source>
        <dbReference type="ARBA" id="ARBA00023277"/>
    </source>
</evidence>
<comment type="similarity">
    <text evidence="4 10">Belongs to the HAD-like hydrolase superfamily. CbbY/CbbZ/Gph/YieH family.</text>
</comment>
<dbReference type="PANTHER" id="PTHR43434">
    <property type="entry name" value="PHOSPHOGLYCOLATE PHOSPHATASE"/>
    <property type="match status" value="1"/>
</dbReference>
<feature type="binding site" evidence="10">
    <location>
        <position position="6"/>
    </location>
    <ligand>
        <name>Mg(2+)</name>
        <dbReference type="ChEBI" id="CHEBI:18420"/>
    </ligand>
</feature>
<feature type="binding site" evidence="10">
    <location>
        <position position="164"/>
    </location>
    <ligand>
        <name>Mg(2+)</name>
        <dbReference type="ChEBI" id="CHEBI:18420"/>
    </ligand>
</feature>
<dbReference type="UniPathway" id="UPA00865">
    <property type="reaction ID" value="UER00834"/>
</dbReference>
<dbReference type="PANTHER" id="PTHR43434:SF1">
    <property type="entry name" value="PHOSPHOGLYCOLATE PHOSPHATASE"/>
    <property type="match status" value="1"/>
</dbReference>
<keyword evidence="8 10" id="KW-0460">Magnesium</keyword>
<evidence type="ECO:0000256" key="7">
    <source>
        <dbReference type="ARBA" id="ARBA00022801"/>
    </source>
</evidence>
<dbReference type="SUPFAM" id="SSF56784">
    <property type="entry name" value="HAD-like"/>
    <property type="match status" value="1"/>
</dbReference>
<dbReference type="Pfam" id="PF00702">
    <property type="entry name" value="Hydrolase"/>
    <property type="match status" value="1"/>
</dbReference>
<evidence type="ECO:0000256" key="6">
    <source>
        <dbReference type="ARBA" id="ARBA00022723"/>
    </source>
</evidence>
<dbReference type="OrthoDB" id="9793014at2"/>
<dbReference type="InterPro" id="IPR050155">
    <property type="entry name" value="HAD-like_hydrolase_sf"/>
</dbReference>
<evidence type="ECO:0000256" key="8">
    <source>
        <dbReference type="ARBA" id="ARBA00022842"/>
    </source>
</evidence>
<organism evidence="11 12">
    <name type="scientific">Paracoccus alkenifer</name>
    <dbReference type="NCBI Taxonomy" id="65735"/>
    <lineage>
        <taxon>Bacteria</taxon>
        <taxon>Pseudomonadati</taxon>
        <taxon>Pseudomonadota</taxon>
        <taxon>Alphaproteobacteria</taxon>
        <taxon>Rhodobacterales</taxon>
        <taxon>Paracoccaceae</taxon>
        <taxon>Paracoccus</taxon>
    </lineage>
</organism>
<evidence type="ECO:0000256" key="2">
    <source>
        <dbReference type="ARBA" id="ARBA00001946"/>
    </source>
</evidence>
<evidence type="ECO:0000256" key="4">
    <source>
        <dbReference type="ARBA" id="ARBA00006171"/>
    </source>
</evidence>
<protein>
    <recommendedName>
        <fullName evidence="5 10">Phosphoglycolate phosphatase</fullName>
        <shortName evidence="10">PGP</shortName>
        <shortName evidence="10">PGPase</shortName>
        <ecNumber evidence="5 10">3.1.3.18</ecNumber>
    </recommendedName>
</protein>
<evidence type="ECO:0000313" key="11">
    <source>
        <dbReference type="EMBL" id="SEI07419.1"/>
    </source>
</evidence>
<accession>A0A1H6MYZ8</accession>
<dbReference type="SFLD" id="SFLDG01129">
    <property type="entry name" value="C1.5:_HAD__Beta-PGM__Phosphata"/>
    <property type="match status" value="1"/>
</dbReference>
<keyword evidence="6 10" id="KW-0479">Metal-binding</keyword>
<gene>
    <name evidence="11" type="ORF">SAMN04488075_2633</name>
</gene>
<evidence type="ECO:0000313" key="12">
    <source>
        <dbReference type="Proteomes" id="UP000199125"/>
    </source>
</evidence>
<evidence type="ECO:0000256" key="10">
    <source>
        <dbReference type="HAMAP-Rule" id="MF_00495"/>
    </source>
</evidence>
<dbReference type="GO" id="GO:0006281">
    <property type="term" value="P:DNA repair"/>
    <property type="evidence" value="ECO:0007669"/>
    <property type="project" value="TreeGrafter"/>
</dbReference>
<dbReference type="SFLD" id="SFLDS00003">
    <property type="entry name" value="Haloacid_Dehalogenase"/>
    <property type="match status" value="1"/>
</dbReference>
<dbReference type="InterPro" id="IPR023198">
    <property type="entry name" value="PGP-like_dom2"/>
</dbReference>
<evidence type="ECO:0000256" key="1">
    <source>
        <dbReference type="ARBA" id="ARBA00000830"/>
    </source>
</evidence>
<comment type="function">
    <text evidence="10">Specifically catalyzes the dephosphorylation of 2-phosphoglycolate. Is involved in the dissimilation of the intracellular 2-phosphoglycolate formed during the DNA repair of 3'-phosphoglycolate ends, a major class of DNA lesions induced by oxidative stress.</text>
</comment>
<dbReference type="InterPro" id="IPR006439">
    <property type="entry name" value="HAD-SF_hydro_IA"/>
</dbReference>
<dbReference type="NCBIfam" id="TIGR01549">
    <property type="entry name" value="HAD-SF-IA-v1"/>
    <property type="match status" value="1"/>
</dbReference>
<keyword evidence="7 10" id="KW-0378">Hydrolase</keyword>
<dbReference type="EC" id="3.1.3.18" evidence="5 10"/>
<comment type="cofactor">
    <cofactor evidence="2 10">
        <name>Mg(2+)</name>
        <dbReference type="ChEBI" id="CHEBI:18420"/>
    </cofactor>
</comment>
<comment type="pathway">
    <text evidence="3 10">Organic acid metabolism; glycolate biosynthesis; glycolate from 2-phosphoglycolate: step 1/1.</text>
</comment>
<dbReference type="Gene3D" id="3.40.50.1000">
    <property type="entry name" value="HAD superfamily/HAD-like"/>
    <property type="match status" value="1"/>
</dbReference>
<dbReference type="GO" id="GO:0005975">
    <property type="term" value="P:carbohydrate metabolic process"/>
    <property type="evidence" value="ECO:0007669"/>
    <property type="project" value="InterPro"/>
</dbReference>
<dbReference type="AlphaFoldDB" id="A0A1H6MYZ8"/>
<name>A0A1H6MYZ8_9RHOB</name>
<dbReference type="EMBL" id="FNXG01000005">
    <property type="protein sequence ID" value="SEI07419.1"/>
    <property type="molecule type" value="Genomic_DNA"/>
</dbReference>
<dbReference type="GO" id="GO:0008967">
    <property type="term" value="F:phosphoglycolate phosphatase activity"/>
    <property type="evidence" value="ECO:0007669"/>
    <property type="project" value="UniProtKB-UniRule"/>
</dbReference>
<feature type="binding site" evidence="10">
    <location>
        <position position="8"/>
    </location>
    <ligand>
        <name>Mg(2+)</name>
        <dbReference type="ChEBI" id="CHEBI:18420"/>
    </ligand>
</feature>
<dbReference type="GO" id="GO:0046872">
    <property type="term" value="F:metal ion binding"/>
    <property type="evidence" value="ECO:0007669"/>
    <property type="project" value="UniProtKB-KW"/>
</dbReference>
<dbReference type="Gene3D" id="1.10.150.240">
    <property type="entry name" value="Putative phosphatase, domain 2"/>
    <property type="match status" value="1"/>
</dbReference>
<dbReference type="Proteomes" id="UP000199125">
    <property type="component" value="Unassembled WGS sequence"/>
</dbReference>
<evidence type="ECO:0000256" key="3">
    <source>
        <dbReference type="ARBA" id="ARBA00004818"/>
    </source>
</evidence>
<dbReference type="NCBIfam" id="TIGR01449">
    <property type="entry name" value="PGP_bact"/>
    <property type="match status" value="1"/>
</dbReference>
<keyword evidence="9 10" id="KW-0119">Carbohydrate metabolism</keyword>
<dbReference type="RefSeq" id="WP_090848554.1">
    <property type="nucleotide sequence ID" value="NZ_FNXG01000005.1"/>
</dbReference>
<proteinExistence type="inferred from homology"/>
<dbReference type="InterPro" id="IPR036412">
    <property type="entry name" value="HAD-like_sf"/>
</dbReference>
<comment type="catalytic activity">
    <reaction evidence="1 10">
        <text>2-phosphoglycolate + H2O = glycolate + phosphate</text>
        <dbReference type="Rhea" id="RHEA:14369"/>
        <dbReference type="ChEBI" id="CHEBI:15377"/>
        <dbReference type="ChEBI" id="CHEBI:29805"/>
        <dbReference type="ChEBI" id="CHEBI:43474"/>
        <dbReference type="ChEBI" id="CHEBI:58033"/>
        <dbReference type="EC" id="3.1.3.18"/>
    </reaction>
</comment>
<keyword evidence="12" id="KW-1185">Reference proteome</keyword>
<dbReference type="STRING" id="65735.SAMN04488075_2633"/>